<accession>A0ABV3L3Q4</accession>
<name>A0ABV3L3Q4_9RHOB</name>
<reference evidence="2 3" key="1">
    <citation type="submission" date="2024-07" db="EMBL/GenBank/DDBJ databases">
        <authorList>
            <person name="Kang M."/>
        </authorList>
    </citation>
    <scope>NUCLEOTIDE SEQUENCE [LARGE SCALE GENOMIC DNA]</scope>
    <source>
        <strain evidence="2 3">DFM31</strain>
    </source>
</reference>
<feature type="transmembrane region" description="Helical" evidence="1">
    <location>
        <begin position="66"/>
        <end position="84"/>
    </location>
</feature>
<protein>
    <recommendedName>
        <fullName evidence="4">Yip1 domain-containing protein</fullName>
    </recommendedName>
</protein>
<feature type="transmembrane region" description="Helical" evidence="1">
    <location>
        <begin position="96"/>
        <end position="115"/>
    </location>
</feature>
<evidence type="ECO:0000313" key="3">
    <source>
        <dbReference type="Proteomes" id="UP001553161"/>
    </source>
</evidence>
<comment type="caution">
    <text evidence="2">The sequence shown here is derived from an EMBL/GenBank/DDBJ whole genome shotgun (WGS) entry which is preliminary data.</text>
</comment>
<proteinExistence type="predicted"/>
<keyword evidence="1" id="KW-0812">Transmembrane</keyword>
<evidence type="ECO:0000256" key="1">
    <source>
        <dbReference type="SAM" id="Phobius"/>
    </source>
</evidence>
<dbReference type="EMBL" id="JBFBVU010000004">
    <property type="protein sequence ID" value="MEV8466116.1"/>
    <property type="molecule type" value="Genomic_DNA"/>
</dbReference>
<keyword evidence="3" id="KW-1185">Reference proteome</keyword>
<sequence>MLDAILIILGVVGLAGGYDKFCPPDRKAAVAEYVFGGARTDFGTFERAAMEDILLPFVGEAWEGPSWRAGFVLSGLCILVLALLNNGGRADPRSFYDLVGLVGFGGLISLPFVMFSLHVSNCIFVMRVWPRPLPVLIAVDAGLSLLPLVILASLAMAFFGVFDETPEWLKQLSVPLLLSAFWALPAVLFVTAVQIAVLLFGTLTRIILLALRSAGRMADPKKLYQAPFTAIGLVAGLVIALLKLTAATLG</sequence>
<dbReference type="RefSeq" id="WP_366191926.1">
    <property type="nucleotide sequence ID" value="NZ_JBFBVU010000004.1"/>
</dbReference>
<evidence type="ECO:0008006" key="4">
    <source>
        <dbReference type="Google" id="ProtNLM"/>
    </source>
</evidence>
<gene>
    <name evidence="2" type="ORF">AB0T83_04860</name>
</gene>
<feature type="transmembrane region" description="Helical" evidence="1">
    <location>
        <begin position="174"/>
        <end position="203"/>
    </location>
</feature>
<feature type="transmembrane region" description="Helical" evidence="1">
    <location>
        <begin position="223"/>
        <end position="242"/>
    </location>
</feature>
<keyword evidence="1" id="KW-0472">Membrane</keyword>
<keyword evidence="1" id="KW-1133">Transmembrane helix</keyword>
<evidence type="ECO:0000313" key="2">
    <source>
        <dbReference type="EMBL" id="MEV8466116.1"/>
    </source>
</evidence>
<organism evidence="2 3">
    <name type="scientific">Meridianimarinicoccus marinus</name>
    <dbReference type="NCBI Taxonomy" id="3231483"/>
    <lineage>
        <taxon>Bacteria</taxon>
        <taxon>Pseudomonadati</taxon>
        <taxon>Pseudomonadota</taxon>
        <taxon>Alphaproteobacteria</taxon>
        <taxon>Rhodobacterales</taxon>
        <taxon>Paracoccaceae</taxon>
        <taxon>Meridianimarinicoccus</taxon>
    </lineage>
</organism>
<feature type="transmembrane region" description="Helical" evidence="1">
    <location>
        <begin position="135"/>
        <end position="162"/>
    </location>
</feature>
<dbReference type="Proteomes" id="UP001553161">
    <property type="component" value="Unassembled WGS sequence"/>
</dbReference>